<evidence type="ECO:0000313" key="5">
    <source>
        <dbReference type="Proteomes" id="UP000631535"/>
    </source>
</evidence>
<evidence type="ECO:0000256" key="2">
    <source>
        <dbReference type="SAM" id="MobiDB-lite"/>
    </source>
</evidence>
<evidence type="ECO:0000313" key="4">
    <source>
        <dbReference type="EMBL" id="GGO56904.1"/>
    </source>
</evidence>
<dbReference type="InterPro" id="IPR003594">
    <property type="entry name" value="HATPase_dom"/>
</dbReference>
<dbReference type="InterPro" id="IPR050267">
    <property type="entry name" value="Anti-sigma-factor_SerPK"/>
</dbReference>
<proteinExistence type="predicted"/>
<evidence type="ECO:0000259" key="3">
    <source>
        <dbReference type="Pfam" id="PF13581"/>
    </source>
</evidence>
<keyword evidence="1" id="KW-0808">Transferase</keyword>
<dbReference type="CDD" id="cd16936">
    <property type="entry name" value="HATPase_RsbW-like"/>
    <property type="match status" value="1"/>
</dbReference>
<feature type="region of interest" description="Disordered" evidence="2">
    <location>
        <begin position="1"/>
        <end position="34"/>
    </location>
</feature>
<sequence length="173" mass="18285">MHPSPREARSASAPEPQPEHPVPLSVSAHGSAAALRAEEDRGHLARRCCVTLTIPVLAEAEALAPVRRRVGAWFELWGMPEPAGTARLCVSELLTNVIVHVGPGTPVMLHASMAGPRPRLSLTDPLPGPLPLPRLPGADAESGRGLLLLDALALRWGVDQHGAGKTVWCELDG</sequence>
<dbReference type="PANTHER" id="PTHR35526:SF3">
    <property type="entry name" value="ANTI-SIGMA-F FACTOR RSBW"/>
    <property type="match status" value="1"/>
</dbReference>
<dbReference type="PANTHER" id="PTHR35526">
    <property type="entry name" value="ANTI-SIGMA-F FACTOR RSBW-RELATED"/>
    <property type="match status" value="1"/>
</dbReference>
<feature type="domain" description="Histidine kinase/HSP90-like ATPase" evidence="3">
    <location>
        <begin position="58"/>
        <end position="168"/>
    </location>
</feature>
<gene>
    <name evidence="4" type="ORF">GCM10012287_51550</name>
</gene>
<dbReference type="EMBL" id="BMMP01000022">
    <property type="protein sequence ID" value="GGO56904.1"/>
    <property type="molecule type" value="Genomic_DNA"/>
</dbReference>
<name>A0ABQ2MRT6_9ACTN</name>
<reference evidence="5" key="1">
    <citation type="journal article" date="2019" name="Int. J. Syst. Evol. Microbiol.">
        <title>The Global Catalogue of Microorganisms (GCM) 10K type strain sequencing project: providing services to taxonomists for standard genome sequencing and annotation.</title>
        <authorList>
            <consortium name="The Broad Institute Genomics Platform"/>
            <consortium name="The Broad Institute Genome Sequencing Center for Infectious Disease"/>
            <person name="Wu L."/>
            <person name="Ma J."/>
        </authorList>
    </citation>
    <scope>NUCLEOTIDE SEQUENCE [LARGE SCALE GENOMIC DNA]</scope>
    <source>
        <strain evidence="5">CGMCC 4.7178</strain>
    </source>
</reference>
<accession>A0ABQ2MRT6</accession>
<keyword evidence="1" id="KW-0723">Serine/threonine-protein kinase</keyword>
<keyword evidence="5" id="KW-1185">Reference proteome</keyword>
<dbReference type="RefSeq" id="WP_229712192.1">
    <property type="nucleotide sequence ID" value="NZ_BMMP01000022.1"/>
</dbReference>
<dbReference type="Pfam" id="PF13581">
    <property type="entry name" value="HATPase_c_2"/>
    <property type="match status" value="1"/>
</dbReference>
<comment type="caution">
    <text evidence="4">The sequence shown here is derived from an EMBL/GenBank/DDBJ whole genome shotgun (WGS) entry which is preliminary data.</text>
</comment>
<dbReference type="Proteomes" id="UP000631535">
    <property type="component" value="Unassembled WGS sequence"/>
</dbReference>
<evidence type="ECO:0000256" key="1">
    <source>
        <dbReference type="ARBA" id="ARBA00022527"/>
    </source>
</evidence>
<keyword evidence="1" id="KW-0418">Kinase</keyword>
<dbReference type="Gene3D" id="3.30.565.10">
    <property type="entry name" value="Histidine kinase-like ATPase, C-terminal domain"/>
    <property type="match status" value="1"/>
</dbReference>
<organism evidence="4 5">
    <name type="scientific">Streptomyces daqingensis</name>
    <dbReference type="NCBI Taxonomy" id="1472640"/>
    <lineage>
        <taxon>Bacteria</taxon>
        <taxon>Bacillati</taxon>
        <taxon>Actinomycetota</taxon>
        <taxon>Actinomycetes</taxon>
        <taxon>Kitasatosporales</taxon>
        <taxon>Streptomycetaceae</taxon>
        <taxon>Streptomyces</taxon>
    </lineage>
</organism>
<protein>
    <recommendedName>
        <fullName evidence="3">Histidine kinase/HSP90-like ATPase domain-containing protein</fullName>
    </recommendedName>
</protein>
<dbReference type="SUPFAM" id="SSF55874">
    <property type="entry name" value="ATPase domain of HSP90 chaperone/DNA topoisomerase II/histidine kinase"/>
    <property type="match status" value="1"/>
</dbReference>
<dbReference type="InterPro" id="IPR036890">
    <property type="entry name" value="HATPase_C_sf"/>
</dbReference>